<dbReference type="EMBL" id="FXTY01000002">
    <property type="protein sequence ID" value="SMP12582.1"/>
    <property type="molecule type" value="Genomic_DNA"/>
</dbReference>
<dbReference type="RefSeq" id="WP_283425107.1">
    <property type="nucleotide sequence ID" value="NZ_FXTY01000002.1"/>
</dbReference>
<name>A0ABY1NP66_9RHOB</name>
<organism evidence="2 3">
    <name type="scientific">Shimia sagamensis</name>
    <dbReference type="NCBI Taxonomy" id="1566352"/>
    <lineage>
        <taxon>Bacteria</taxon>
        <taxon>Pseudomonadati</taxon>
        <taxon>Pseudomonadota</taxon>
        <taxon>Alphaproteobacteria</taxon>
        <taxon>Rhodobacterales</taxon>
        <taxon>Roseobacteraceae</taxon>
    </lineage>
</organism>
<dbReference type="Pfam" id="PF20057">
    <property type="entry name" value="DUF6456"/>
    <property type="match status" value="1"/>
</dbReference>
<evidence type="ECO:0000259" key="1">
    <source>
        <dbReference type="Pfam" id="PF20057"/>
    </source>
</evidence>
<comment type="caution">
    <text evidence="2">The sequence shown here is derived from an EMBL/GenBank/DDBJ whole genome shotgun (WGS) entry which is preliminary data.</text>
</comment>
<dbReference type="InterPro" id="IPR045599">
    <property type="entry name" value="DUF6456"/>
</dbReference>
<accession>A0ABY1NP66</accession>
<keyword evidence="3" id="KW-1185">Reference proteome</keyword>
<evidence type="ECO:0000313" key="3">
    <source>
        <dbReference type="Proteomes" id="UP001157961"/>
    </source>
</evidence>
<sequence length="361" mass="39672">MQPEQVAPQLPTWLPLSVARYLAHTEQGISIRELARRDGCHASTVLRQIRKLEAMRDDPLVDAALRTFRQKSHANGNGAPLRECEDVLPEESVVQAEGMRVLRRLCETGAVLAVASDMETAVVMRDETTRTAMVARQVAQAMALKGWITCVQAGRVSRYVISAQGRTYLSKMVAAAENQARDRAQGFAETQAVYGVTSPIEAKGNLTAHGMAETARFVASESPLTILARRRDREGNRFLSEDLVHAGERLREDYELAQMGTEQEAWRQYLQAPHEKVYLVEGEGTSGAEPARTRVVAALETLGEGLTDVALRCCCQLEGLEAAEKHLGWSARSGKVVLRIALMHLRDHYHAEAGGAGDYIG</sequence>
<feature type="domain" description="DUF6456" evidence="1">
    <location>
        <begin position="216"/>
        <end position="350"/>
    </location>
</feature>
<evidence type="ECO:0000313" key="2">
    <source>
        <dbReference type="EMBL" id="SMP12582.1"/>
    </source>
</evidence>
<dbReference type="Proteomes" id="UP001157961">
    <property type="component" value="Unassembled WGS sequence"/>
</dbReference>
<proteinExistence type="predicted"/>
<gene>
    <name evidence="2" type="ORF">SAMN06265373_102363</name>
</gene>
<protein>
    <recommendedName>
        <fullName evidence="1">DUF6456 domain-containing protein</fullName>
    </recommendedName>
</protein>
<reference evidence="2 3" key="1">
    <citation type="submission" date="2017-05" db="EMBL/GenBank/DDBJ databases">
        <authorList>
            <person name="Varghese N."/>
            <person name="Submissions S."/>
        </authorList>
    </citation>
    <scope>NUCLEOTIDE SEQUENCE [LARGE SCALE GENOMIC DNA]</scope>
    <source>
        <strain evidence="2 3">DSM 29734</strain>
    </source>
</reference>